<evidence type="ECO:0000313" key="2">
    <source>
        <dbReference type="EMBL" id="THH09176.1"/>
    </source>
</evidence>
<dbReference type="OrthoDB" id="18996at2759"/>
<dbReference type="Pfam" id="PF04248">
    <property type="entry name" value="NTP_transf_9"/>
    <property type="match status" value="2"/>
</dbReference>
<sequence>MAIPFPPAGHIEDSPKRIRVLFGKQYIVDTKKAKLAWQHQYYPNLFFPTSEVPEKFLHSTSVGENADTYDIVVGDKRAENAAIIFKAGVFQGLIKIVFGAMDAWFEEDDQIFVHPKDPYKRVDVSQSSRHVRVEIDGIEVGNTTKPRLLFETGLPVRTYMPKTDVRMDLLEPTDLTTECPYKGVANYYSVNLPSGKTSENVVWWYRSPLPACTEVRGFVAFYDEKVDVWVDGEKVKRP</sequence>
<reference evidence="2 3" key="1">
    <citation type="submission" date="2019-02" db="EMBL/GenBank/DDBJ databases">
        <title>Genome sequencing of the rare red list fungi Bondarzewia mesenterica.</title>
        <authorList>
            <person name="Buettner E."/>
            <person name="Kellner H."/>
        </authorList>
    </citation>
    <scope>NUCLEOTIDE SEQUENCE [LARGE SCALE GENOMIC DNA]</scope>
    <source>
        <strain evidence="2 3">DSM 108281</strain>
    </source>
</reference>
<gene>
    <name evidence="2" type="ORF">EW146_g8760</name>
</gene>
<protein>
    <recommendedName>
        <fullName evidence="1">DUF427 domain-containing protein</fullName>
    </recommendedName>
</protein>
<dbReference type="PANTHER" id="PTHR34310">
    <property type="entry name" value="DUF427 DOMAIN PROTEIN (AFU_ORTHOLOGUE AFUA_3G02220)"/>
    <property type="match status" value="1"/>
</dbReference>
<feature type="domain" description="DUF427" evidence="1">
    <location>
        <begin position="18"/>
        <end position="86"/>
    </location>
</feature>
<dbReference type="Proteomes" id="UP000310158">
    <property type="component" value="Unassembled WGS sequence"/>
</dbReference>
<dbReference type="Gene3D" id="2.170.150.40">
    <property type="entry name" value="Domain of unknown function (DUF427)"/>
    <property type="match status" value="2"/>
</dbReference>
<name>A0A4S4LBQ4_9AGAM</name>
<feature type="domain" description="DUF427" evidence="1">
    <location>
        <begin position="131"/>
        <end position="224"/>
    </location>
</feature>
<organism evidence="2 3">
    <name type="scientific">Bondarzewia mesenterica</name>
    <dbReference type="NCBI Taxonomy" id="1095465"/>
    <lineage>
        <taxon>Eukaryota</taxon>
        <taxon>Fungi</taxon>
        <taxon>Dikarya</taxon>
        <taxon>Basidiomycota</taxon>
        <taxon>Agaricomycotina</taxon>
        <taxon>Agaricomycetes</taxon>
        <taxon>Russulales</taxon>
        <taxon>Bondarzewiaceae</taxon>
        <taxon>Bondarzewia</taxon>
    </lineage>
</organism>
<dbReference type="PANTHER" id="PTHR34310:SF9">
    <property type="entry name" value="BLR5716 PROTEIN"/>
    <property type="match status" value="1"/>
</dbReference>
<dbReference type="AlphaFoldDB" id="A0A4S4LBQ4"/>
<keyword evidence="3" id="KW-1185">Reference proteome</keyword>
<dbReference type="EMBL" id="SGPL01000650">
    <property type="protein sequence ID" value="THH09176.1"/>
    <property type="molecule type" value="Genomic_DNA"/>
</dbReference>
<dbReference type="InterPro" id="IPR038694">
    <property type="entry name" value="DUF427_sf"/>
</dbReference>
<accession>A0A4S4LBQ4</accession>
<evidence type="ECO:0000313" key="3">
    <source>
        <dbReference type="Proteomes" id="UP000310158"/>
    </source>
</evidence>
<comment type="caution">
    <text evidence="2">The sequence shown here is derived from an EMBL/GenBank/DDBJ whole genome shotgun (WGS) entry which is preliminary data.</text>
</comment>
<evidence type="ECO:0000259" key="1">
    <source>
        <dbReference type="Pfam" id="PF04248"/>
    </source>
</evidence>
<proteinExistence type="predicted"/>
<dbReference type="InterPro" id="IPR007361">
    <property type="entry name" value="DUF427"/>
</dbReference>